<dbReference type="Proteomes" id="UP000276215">
    <property type="component" value="Unassembled WGS sequence"/>
</dbReference>
<dbReference type="OrthoDB" id="5416667at2759"/>
<feature type="compositionally biased region" description="Basic and acidic residues" evidence="1">
    <location>
        <begin position="55"/>
        <end position="76"/>
    </location>
</feature>
<evidence type="ECO:0000313" key="3">
    <source>
        <dbReference type="Proteomes" id="UP000276215"/>
    </source>
</evidence>
<evidence type="ECO:0000313" key="2">
    <source>
        <dbReference type="EMBL" id="RPA92550.1"/>
    </source>
</evidence>
<evidence type="ECO:0000256" key="1">
    <source>
        <dbReference type="SAM" id="MobiDB-lite"/>
    </source>
</evidence>
<gene>
    <name evidence="2" type="ORF">L873DRAFT_184005</name>
</gene>
<proteinExistence type="predicted"/>
<feature type="region of interest" description="Disordered" evidence="1">
    <location>
        <begin position="18"/>
        <end position="102"/>
    </location>
</feature>
<accession>A0A3N4J7W4</accession>
<reference evidence="2 3" key="1">
    <citation type="journal article" date="2018" name="Nat. Ecol. Evol.">
        <title>Pezizomycetes genomes reveal the molecular basis of ectomycorrhizal truffle lifestyle.</title>
        <authorList>
            <person name="Murat C."/>
            <person name="Payen T."/>
            <person name="Noel B."/>
            <person name="Kuo A."/>
            <person name="Morin E."/>
            <person name="Chen J."/>
            <person name="Kohler A."/>
            <person name="Krizsan K."/>
            <person name="Balestrini R."/>
            <person name="Da Silva C."/>
            <person name="Montanini B."/>
            <person name="Hainaut M."/>
            <person name="Levati E."/>
            <person name="Barry K.W."/>
            <person name="Belfiori B."/>
            <person name="Cichocki N."/>
            <person name="Clum A."/>
            <person name="Dockter R.B."/>
            <person name="Fauchery L."/>
            <person name="Guy J."/>
            <person name="Iotti M."/>
            <person name="Le Tacon F."/>
            <person name="Lindquist E.A."/>
            <person name="Lipzen A."/>
            <person name="Malagnac F."/>
            <person name="Mello A."/>
            <person name="Molinier V."/>
            <person name="Miyauchi S."/>
            <person name="Poulain J."/>
            <person name="Riccioni C."/>
            <person name="Rubini A."/>
            <person name="Sitrit Y."/>
            <person name="Splivallo R."/>
            <person name="Traeger S."/>
            <person name="Wang M."/>
            <person name="Zifcakova L."/>
            <person name="Wipf D."/>
            <person name="Zambonelli A."/>
            <person name="Paolocci F."/>
            <person name="Nowrousian M."/>
            <person name="Ottonello S."/>
            <person name="Baldrian P."/>
            <person name="Spatafora J.W."/>
            <person name="Henrissat B."/>
            <person name="Nagy L.G."/>
            <person name="Aury J.M."/>
            <person name="Wincker P."/>
            <person name="Grigoriev I.V."/>
            <person name="Bonfante P."/>
            <person name="Martin F.M."/>
        </authorList>
    </citation>
    <scope>NUCLEOTIDE SEQUENCE [LARGE SCALE GENOMIC DNA]</scope>
    <source>
        <strain evidence="2 3">120613-1</strain>
    </source>
</reference>
<organism evidence="2 3">
    <name type="scientific">Choiromyces venosus 120613-1</name>
    <dbReference type="NCBI Taxonomy" id="1336337"/>
    <lineage>
        <taxon>Eukaryota</taxon>
        <taxon>Fungi</taxon>
        <taxon>Dikarya</taxon>
        <taxon>Ascomycota</taxon>
        <taxon>Pezizomycotina</taxon>
        <taxon>Pezizomycetes</taxon>
        <taxon>Pezizales</taxon>
        <taxon>Tuberaceae</taxon>
        <taxon>Choiromyces</taxon>
    </lineage>
</organism>
<dbReference type="AlphaFoldDB" id="A0A3N4J7W4"/>
<sequence length="157" mass="16253">MSPNAPRRPVVIVQEVLSSSASSTLSTPTSTTSITRSNSVSSTHSSNTSTSSTSRDGHGQKTRPVRLDEGGREFVETGRPQGGNPHGGPPQTNNGYYRASNGPVTVHNTGGLLTGTLSADLGEAYANGLDHTDSCRKLSQKSDNTSLCFCIVGSASS</sequence>
<feature type="compositionally biased region" description="Low complexity" evidence="1">
    <location>
        <begin position="18"/>
        <end position="54"/>
    </location>
</feature>
<keyword evidence="3" id="KW-1185">Reference proteome</keyword>
<dbReference type="EMBL" id="ML120470">
    <property type="protein sequence ID" value="RPA92550.1"/>
    <property type="molecule type" value="Genomic_DNA"/>
</dbReference>
<protein>
    <submittedName>
        <fullName evidence="2">Uncharacterized protein</fullName>
    </submittedName>
</protein>
<name>A0A3N4J7W4_9PEZI</name>